<evidence type="ECO:0000256" key="6">
    <source>
        <dbReference type="ARBA" id="ARBA00022475"/>
    </source>
</evidence>
<evidence type="ECO:0000256" key="2">
    <source>
        <dbReference type="ARBA" id="ARBA00001936"/>
    </source>
</evidence>
<dbReference type="PRINTS" id="PR00344">
    <property type="entry name" value="BCTRLSENSOR"/>
</dbReference>
<evidence type="ECO:0000256" key="17">
    <source>
        <dbReference type="ARBA" id="ARBA00023026"/>
    </source>
</evidence>
<evidence type="ECO:0000256" key="4">
    <source>
        <dbReference type="ARBA" id="ARBA00004651"/>
    </source>
</evidence>
<dbReference type="InterPro" id="IPR004358">
    <property type="entry name" value="Sig_transdc_His_kin-like_C"/>
</dbReference>
<keyword evidence="24" id="KW-1185">Reference proteome</keyword>
<dbReference type="SMART" id="SM00304">
    <property type="entry name" value="HAMP"/>
    <property type="match status" value="1"/>
</dbReference>
<keyword evidence="10 23" id="KW-0418">Kinase</keyword>
<feature type="domain" description="Histidine kinase" evidence="21">
    <location>
        <begin position="265"/>
        <end position="481"/>
    </location>
</feature>
<keyword evidence="11" id="KW-0378">Hydrolase</keyword>
<dbReference type="SMART" id="SM00387">
    <property type="entry name" value="HATPase_c"/>
    <property type="match status" value="1"/>
</dbReference>
<accession>A0A369CGD6</accession>
<keyword evidence="13" id="KW-0460">Magnesium</keyword>
<keyword evidence="18" id="KW-0464">Manganese</keyword>
<dbReference type="GO" id="GO:0005886">
    <property type="term" value="C:plasma membrane"/>
    <property type="evidence" value="ECO:0007669"/>
    <property type="project" value="UniProtKB-SubCell"/>
</dbReference>
<keyword evidence="12" id="KW-0067">ATP-binding</keyword>
<dbReference type="CDD" id="cd00082">
    <property type="entry name" value="HisKA"/>
    <property type="match status" value="1"/>
</dbReference>
<evidence type="ECO:0000256" key="19">
    <source>
        <dbReference type="ARBA" id="ARBA00040454"/>
    </source>
</evidence>
<dbReference type="PANTHER" id="PTHR44936:SF9">
    <property type="entry name" value="SENSOR PROTEIN CREC"/>
    <property type="match status" value="1"/>
</dbReference>
<keyword evidence="17" id="KW-0843">Virulence</keyword>
<dbReference type="Gene3D" id="3.30.565.10">
    <property type="entry name" value="Histidine kinase-like ATPase, C-terminal domain"/>
    <property type="match status" value="1"/>
</dbReference>
<evidence type="ECO:0000259" key="22">
    <source>
        <dbReference type="PROSITE" id="PS50885"/>
    </source>
</evidence>
<dbReference type="PROSITE" id="PS50109">
    <property type="entry name" value="HIS_KIN"/>
    <property type="match status" value="1"/>
</dbReference>
<dbReference type="InterPro" id="IPR036097">
    <property type="entry name" value="HisK_dim/P_sf"/>
</dbReference>
<evidence type="ECO:0000256" key="16">
    <source>
        <dbReference type="ARBA" id="ARBA00023016"/>
    </source>
</evidence>
<comment type="caution">
    <text evidence="23">The sequence shown here is derived from an EMBL/GenBank/DDBJ whole genome shotgun (WGS) entry which is preliminary data.</text>
</comment>
<comment type="cofactor">
    <cofactor evidence="3">
        <name>Mg(2+)</name>
        <dbReference type="ChEBI" id="CHEBI:18420"/>
    </cofactor>
</comment>
<dbReference type="PANTHER" id="PTHR44936">
    <property type="entry name" value="SENSOR PROTEIN CREC"/>
    <property type="match status" value="1"/>
</dbReference>
<dbReference type="Gene3D" id="1.10.287.130">
    <property type="match status" value="1"/>
</dbReference>
<dbReference type="Proteomes" id="UP000252707">
    <property type="component" value="Unassembled WGS sequence"/>
</dbReference>
<gene>
    <name evidence="23" type="ORF">DFQ59_10293</name>
</gene>
<keyword evidence="9" id="KW-0547">Nucleotide-binding</keyword>
<keyword evidence="15" id="KW-0902">Two-component regulatory system</keyword>
<keyword evidence="14" id="KW-0904">Protein phosphatase</keyword>
<protein>
    <recommendedName>
        <fullName evidence="19">Signal transduction histidine-protein kinase/phosphatase MprB</fullName>
        <ecNumber evidence="5">2.7.13.3</ecNumber>
    </recommendedName>
    <alternativeName>
        <fullName evidence="20">Mycobacterial persistence regulator B</fullName>
    </alternativeName>
</protein>
<evidence type="ECO:0000256" key="5">
    <source>
        <dbReference type="ARBA" id="ARBA00012438"/>
    </source>
</evidence>
<evidence type="ECO:0000313" key="24">
    <source>
        <dbReference type="Proteomes" id="UP000252707"/>
    </source>
</evidence>
<comment type="subcellular location">
    <subcellularLocation>
        <location evidence="4">Cell membrane</location>
        <topology evidence="4">Multi-pass membrane protein</topology>
    </subcellularLocation>
</comment>
<dbReference type="Pfam" id="PF00512">
    <property type="entry name" value="HisKA"/>
    <property type="match status" value="1"/>
</dbReference>
<dbReference type="SMART" id="SM00388">
    <property type="entry name" value="HisKA"/>
    <property type="match status" value="1"/>
</dbReference>
<reference evidence="23 24" key="1">
    <citation type="submission" date="2018-07" db="EMBL/GenBank/DDBJ databases">
        <title>Genomic Encyclopedia of Type Strains, Phase IV (KMG-IV): sequencing the most valuable type-strain genomes for metagenomic binning, comparative biology and taxonomic classification.</title>
        <authorList>
            <person name="Goeker M."/>
        </authorList>
    </citation>
    <scope>NUCLEOTIDE SEQUENCE [LARGE SCALE GENOMIC DNA]</scope>
    <source>
        <strain evidence="23 24">DSM 26407</strain>
    </source>
</reference>
<evidence type="ECO:0000256" key="7">
    <source>
        <dbReference type="ARBA" id="ARBA00022553"/>
    </source>
</evidence>
<evidence type="ECO:0000256" key="9">
    <source>
        <dbReference type="ARBA" id="ARBA00022741"/>
    </source>
</evidence>
<proteinExistence type="predicted"/>
<dbReference type="CDD" id="cd06225">
    <property type="entry name" value="HAMP"/>
    <property type="match status" value="1"/>
</dbReference>
<dbReference type="SUPFAM" id="SSF47384">
    <property type="entry name" value="Homodimeric domain of signal transducing histidine kinase"/>
    <property type="match status" value="1"/>
</dbReference>
<organism evidence="23 24">
    <name type="scientific">Thioalbus denitrificans</name>
    <dbReference type="NCBI Taxonomy" id="547122"/>
    <lineage>
        <taxon>Bacteria</taxon>
        <taxon>Pseudomonadati</taxon>
        <taxon>Pseudomonadota</taxon>
        <taxon>Gammaproteobacteria</taxon>
        <taxon>Chromatiales</taxon>
        <taxon>Ectothiorhodospiraceae</taxon>
        <taxon>Thioalbus</taxon>
    </lineage>
</organism>
<dbReference type="Pfam" id="PF02518">
    <property type="entry name" value="HATPase_c"/>
    <property type="match status" value="1"/>
</dbReference>
<sequence>MKKTITRKLFLTLLLTSLVLVSGMYAFMQWSFDHGFIRYVEQREQQVIDGLVEELALIHAADGGWEALAASPRRWLQLVMSVHSHPIRGKRLESLLERMRPGEWPPGEAPRPPRGFPTPLELRVRLLDASRQVVYGRPEEPQAELTLHPVREDGVVVGYLGVREDEAALFLSHDLRFAEQQNQAFLLIALAMLLVSAGLALPLARHFVRPIRSLTRATRQLASGDYSPRIVHRADDELGQLARDFNDLAHTLGRNEALRHQWVADISHELRTPLAILRGEIEAVQDGVRSFDAGAVESLHQEVLHLTRLVDDLYELSMSDIGALDYRKEPLDLGAAARTAIEGLAQAFGARSIRVETDGLDGGAAIVNADPDRLEQLFANLLQNTLRYTDPGGTARLSLTVAAGRAVLVLEDSAPGVPTAELPRLFDRLYRTEGSRNRASGGTGLGLAICRNIAEAHDGNLAAGPSDLGGLRITLELPLLDEEAP</sequence>
<feature type="domain" description="HAMP" evidence="22">
    <location>
        <begin position="205"/>
        <end position="257"/>
    </location>
</feature>
<dbReference type="InterPro" id="IPR003660">
    <property type="entry name" value="HAMP_dom"/>
</dbReference>
<comment type="cofactor">
    <cofactor evidence="2">
        <name>Mn(2+)</name>
        <dbReference type="ChEBI" id="CHEBI:29035"/>
    </cofactor>
</comment>
<dbReference type="SUPFAM" id="SSF158472">
    <property type="entry name" value="HAMP domain-like"/>
    <property type="match status" value="1"/>
</dbReference>
<keyword evidence="6" id="KW-0472">Membrane</keyword>
<dbReference type="Pfam" id="PF00672">
    <property type="entry name" value="HAMP"/>
    <property type="match status" value="1"/>
</dbReference>
<dbReference type="GO" id="GO:0004721">
    <property type="term" value="F:phosphoprotein phosphatase activity"/>
    <property type="evidence" value="ECO:0007669"/>
    <property type="project" value="UniProtKB-KW"/>
</dbReference>
<evidence type="ECO:0000313" key="23">
    <source>
        <dbReference type="EMBL" id="RCX31746.1"/>
    </source>
</evidence>
<evidence type="ECO:0000256" key="11">
    <source>
        <dbReference type="ARBA" id="ARBA00022801"/>
    </source>
</evidence>
<evidence type="ECO:0000256" key="1">
    <source>
        <dbReference type="ARBA" id="ARBA00000085"/>
    </source>
</evidence>
<keyword evidence="16" id="KW-0346">Stress response</keyword>
<evidence type="ECO:0000256" key="12">
    <source>
        <dbReference type="ARBA" id="ARBA00022840"/>
    </source>
</evidence>
<dbReference type="InterPro" id="IPR050980">
    <property type="entry name" value="2C_sensor_his_kinase"/>
</dbReference>
<evidence type="ECO:0000259" key="21">
    <source>
        <dbReference type="PROSITE" id="PS50109"/>
    </source>
</evidence>
<dbReference type="AlphaFoldDB" id="A0A369CGD6"/>
<evidence type="ECO:0000256" key="10">
    <source>
        <dbReference type="ARBA" id="ARBA00022777"/>
    </source>
</evidence>
<dbReference type="InterPro" id="IPR005467">
    <property type="entry name" value="His_kinase_dom"/>
</dbReference>
<keyword evidence="7" id="KW-0597">Phosphoprotein</keyword>
<dbReference type="EC" id="2.7.13.3" evidence="5"/>
<keyword evidence="6" id="KW-1003">Cell membrane</keyword>
<dbReference type="GO" id="GO:0000155">
    <property type="term" value="F:phosphorelay sensor kinase activity"/>
    <property type="evidence" value="ECO:0007669"/>
    <property type="project" value="InterPro"/>
</dbReference>
<dbReference type="SUPFAM" id="SSF55874">
    <property type="entry name" value="ATPase domain of HSP90 chaperone/DNA topoisomerase II/histidine kinase"/>
    <property type="match status" value="1"/>
</dbReference>
<dbReference type="OrthoDB" id="9804645at2"/>
<dbReference type="InterPro" id="IPR036890">
    <property type="entry name" value="HATPase_C_sf"/>
</dbReference>
<evidence type="ECO:0000256" key="14">
    <source>
        <dbReference type="ARBA" id="ARBA00022912"/>
    </source>
</evidence>
<dbReference type="GO" id="GO:0005524">
    <property type="term" value="F:ATP binding"/>
    <property type="evidence" value="ECO:0007669"/>
    <property type="project" value="UniProtKB-KW"/>
</dbReference>
<dbReference type="InterPro" id="IPR003661">
    <property type="entry name" value="HisK_dim/P_dom"/>
</dbReference>
<evidence type="ECO:0000256" key="8">
    <source>
        <dbReference type="ARBA" id="ARBA00022679"/>
    </source>
</evidence>
<comment type="catalytic activity">
    <reaction evidence="1">
        <text>ATP + protein L-histidine = ADP + protein N-phospho-L-histidine.</text>
        <dbReference type="EC" id="2.7.13.3"/>
    </reaction>
</comment>
<keyword evidence="8" id="KW-0808">Transferase</keyword>
<evidence type="ECO:0000256" key="3">
    <source>
        <dbReference type="ARBA" id="ARBA00001946"/>
    </source>
</evidence>
<evidence type="ECO:0000256" key="15">
    <source>
        <dbReference type="ARBA" id="ARBA00023012"/>
    </source>
</evidence>
<dbReference type="PROSITE" id="PS50885">
    <property type="entry name" value="HAMP"/>
    <property type="match status" value="1"/>
</dbReference>
<dbReference type="InterPro" id="IPR003594">
    <property type="entry name" value="HATPase_dom"/>
</dbReference>
<name>A0A369CGD6_9GAMM</name>
<evidence type="ECO:0000256" key="20">
    <source>
        <dbReference type="ARBA" id="ARBA00041776"/>
    </source>
</evidence>
<dbReference type="RefSeq" id="WP_114278598.1">
    <property type="nucleotide sequence ID" value="NZ_QPJY01000002.1"/>
</dbReference>
<dbReference type="Gene3D" id="6.10.340.10">
    <property type="match status" value="1"/>
</dbReference>
<evidence type="ECO:0000256" key="18">
    <source>
        <dbReference type="ARBA" id="ARBA00023211"/>
    </source>
</evidence>
<dbReference type="EMBL" id="QPJY01000002">
    <property type="protein sequence ID" value="RCX31746.1"/>
    <property type="molecule type" value="Genomic_DNA"/>
</dbReference>
<evidence type="ECO:0000256" key="13">
    <source>
        <dbReference type="ARBA" id="ARBA00022842"/>
    </source>
</evidence>